<dbReference type="OrthoDB" id="9774675at2"/>
<evidence type="ECO:0000313" key="6">
    <source>
        <dbReference type="Proteomes" id="UP000315369"/>
    </source>
</evidence>
<organism evidence="5 6">
    <name type="scientific">Myxococcus llanfairpwllgwyngyllgogerychwyrndrobwllllantysiliogogogochensis</name>
    <dbReference type="NCBI Taxonomy" id="2590453"/>
    <lineage>
        <taxon>Bacteria</taxon>
        <taxon>Pseudomonadati</taxon>
        <taxon>Myxococcota</taxon>
        <taxon>Myxococcia</taxon>
        <taxon>Myxococcales</taxon>
        <taxon>Cystobacterineae</taxon>
        <taxon>Myxococcaceae</taxon>
        <taxon>Myxococcus</taxon>
    </lineage>
</organism>
<gene>
    <name evidence="5" type="ORF">FJV41_36615</name>
</gene>
<proteinExistence type="predicted"/>
<dbReference type="InterPro" id="IPR036188">
    <property type="entry name" value="FAD/NAD-bd_sf"/>
</dbReference>
<comment type="function">
    <text evidence="1">Probable oxidoreductase that may play a role as regulator of mitochondrial function.</text>
</comment>
<reference evidence="5 6" key="1">
    <citation type="submission" date="2019-06" db="EMBL/GenBank/DDBJ databases">
        <authorList>
            <person name="Livingstone P."/>
            <person name="Whitworth D."/>
        </authorList>
    </citation>
    <scope>NUCLEOTIDE SEQUENCE [LARGE SCALE GENOMIC DNA]</scope>
    <source>
        <strain evidence="5 6">AM401</strain>
    </source>
</reference>
<keyword evidence="6" id="KW-1185">Reference proteome</keyword>
<dbReference type="PANTHER" id="PTHR10668:SF103">
    <property type="entry name" value="PYRIDINE NUCLEOTIDE-DISULFIDE OXIDOREDUCTASE DOMAIN-CONTAINING PROTEIN 2"/>
    <property type="match status" value="1"/>
</dbReference>
<dbReference type="InterPro" id="IPR002937">
    <property type="entry name" value="Amino_oxidase"/>
</dbReference>
<dbReference type="AlphaFoldDB" id="A0A540WPP8"/>
<evidence type="ECO:0000259" key="4">
    <source>
        <dbReference type="Pfam" id="PF01593"/>
    </source>
</evidence>
<name>A0A540WPP8_9BACT</name>
<dbReference type="Gene3D" id="3.50.50.60">
    <property type="entry name" value="FAD/NAD(P)-binding domain"/>
    <property type="match status" value="2"/>
</dbReference>
<evidence type="ECO:0000256" key="1">
    <source>
        <dbReference type="ARBA" id="ARBA00037217"/>
    </source>
</evidence>
<sequence>MPDVIVVGAGHNGLVTAAMLARRGLSVTVLEDKDVIGGACRTEYPFKSAPGLGVSTGAYLLGLMPPELLRELELDLPLKRRDPHYFLPTTGKRYLLFGSDERELKRQFLEFFSQEDWEANQAMNTELGALRDDLAPSWLLPPLSIEETAERYIRPALRQNFIQLCRGSARQYLERFRFKSDFVKAMYAVTDAFSGLDGGYDTPGTGMNLLVHNMCRLPGSGGTWMIVGGGMGTVTQSIANVARKYGATIRTGAKVTSVRVDAGVVKGVVLENGEELSANVVISNGDPFRTLKLVDSAALPADYRAKVNAMAVPGTTLKVNLCLKDLPKFTCLPEDKGQFGPTIHLLPQEDDVLGALERSYRETQAGKLSEFPSIEWYIHTTVDPTLRDAEGHHNSALFVEWVPYKLEGTTWEKEESRYVQHLLSICDRFAPGTSDKVQEYFALTPPKIESHFGITGGHIHHVDNKRGFTDRLPYETPVQGLYFCSAGCHPAGSVIGAAGHNAAGVVLQALGR</sequence>
<accession>A0A540WPP8</accession>
<evidence type="ECO:0000256" key="3">
    <source>
        <dbReference type="ARBA" id="ARBA00040298"/>
    </source>
</evidence>
<dbReference type="Proteomes" id="UP000315369">
    <property type="component" value="Unassembled WGS sequence"/>
</dbReference>
<protein>
    <recommendedName>
        <fullName evidence="3">Pyridine nucleotide-disulfide oxidoreductase domain-containing protein 2</fullName>
    </recommendedName>
</protein>
<dbReference type="RefSeq" id="WP_141647246.1">
    <property type="nucleotide sequence ID" value="NZ_VIFM01000217.1"/>
</dbReference>
<dbReference type="SUPFAM" id="SSF51905">
    <property type="entry name" value="FAD/NAD(P)-binding domain"/>
    <property type="match status" value="1"/>
</dbReference>
<dbReference type="PANTHER" id="PTHR10668">
    <property type="entry name" value="PHYTOENE DEHYDROGENASE"/>
    <property type="match status" value="1"/>
</dbReference>
<dbReference type="EMBL" id="VIFM01000217">
    <property type="protein sequence ID" value="TQF10976.1"/>
    <property type="molecule type" value="Genomic_DNA"/>
</dbReference>
<comment type="subunit">
    <text evidence="2">Interacts with COX5B; this interaction may contribute to localize PYROXD2 to the inner face of the inner mitochondrial membrane.</text>
</comment>
<dbReference type="GO" id="GO:0016491">
    <property type="term" value="F:oxidoreductase activity"/>
    <property type="evidence" value="ECO:0007669"/>
    <property type="project" value="InterPro"/>
</dbReference>
<evidence type="ECO:0000256" key="2">
    <source>
        <dbReference type="ARBA" id="ARBA00038825"/>
    </source>
</evidence>
<evidence type="ECO:0000313" key="5">
    <source>
        <dbReference type="EMBL" id="TQF10976.1"/>
    </source>
</evidence>
<comment type="caution">
    <text evidence="5">The sequence shown here is derived from an EMBL/GenBank/DDBJ whole genome shotgun (WGS) entry which is preliminary data.</text>
</comment>
<feature type="domain" description="Amine oxidase" evidence="4">
    <location>
        <begin position="13"/>
        <end position="310"/>
    </location>
</feature>
<dbReference type="Pfam" id="PF01593">
    <property type="entry name" value="Amino_oxidase"/>
    <property type="match status" value="1"/>
</dbReference>